<protein>
    <submittedName>
        <fullName evidence="3">Uncharacterized protein</fullName>
    </submittedName>
</protein>
<feature type="non-terminal residue" evidence="3">
    <location>
        <position position="1"/>
    </location>
</feature>
<feature type="region of interest" description="Disordered" evidence="2">
    <location>
        <begin position="309"/>
        <end position="335"/>
    </location>
</feature>
<gene>
    <name evidence="3" type="ORF">g.26090</name>
</gene>
<dbReference type="EMBL" id="GECU01001413">
    <property type="protein sequence ID" value="JAT06294.1"/>
    <property type="molecule type" value="Transcribed_RNA"/>
</dbReference>
<feature type="region of interest" description="Disordered" evidence="2">
    <location>
        <begin position="561"/>
        <end position="600"/>
    </location>
</feature>
<keyword evidence="1" id="KW-0175">Coiled coil</keyword>
<sequence length="600" mass="66565">TKAQLEQKMVEQKLQQREAELARREIDLLQRELHIIITQQAPTPKKRRGVFKQAKLKQLKKEPGQISFPVDFRHTITVQHTPKSHPSPNSPPGSPSIPRLRAIALPADGVKGKTWGPSTCHQRERGQIMNRPKRWSKSAPNLEKPARPRAFLDYMGPTEGEWGYDSSSIASLFNGLEVRGAKGPKLSIVEMVLYNMAAMLASFAAGYDVRVSNTYPIHPRLQPDRLDEEAEEKSWWLESCGGSRNSYLGPDYEFSSSSGYPHNTYHGPAKHYRPLLNNLAIAEHLPVESKPLWFTDSPQHSQHYVPALKQLTPAPSPRRKSSSTSIEPAEVSYPPPPAPGGGMLELRLAPDYYNINLHRSEYYQPPSEYSTPSGHYADRLFPEFSSNEYPAYAYDNPSSSVSSSTTASTRTRHYTHRRTPSNVSNASSCGGTATSSVNPTFSLEGETTGEYQQYYTAYSGWSRSSGGKTGSRQNSIDSTGSERPMTLEVGGTRLRSSLKRYNYSPRNNTGGSSSSGPGTPTNPTPPDSLTSEDSSYVSAKESSSNSVSRVRFSPITATNLLDLPTHGQTQDVTVPLQARKRETSRNRRPSITDLEREFLS</sequence>
<feature type="compositionally biased region" description="Low complexity" evidence="2">
    <location>
        <begin position="531"/>
        <end position="549"/>
    </location>
</feature>
<evidence type="ECO:0000256" key="1">
    <source>
        <dbReference type="SAM" id="Coils"/>
    </source>
</evidence>
<organism evidence="3">
    <name type="scientific">Homalodisca liturata</name>
    <dbReference type="NCBI Taxonomy" id="320908"/>
    <lineage>
        <taxon>Eukaryota</taxon>
        <taxon>Metazoa</taxon>
        <taxon>Ecdysozoa</taxon>
        <taxon>Arthropoda</taxon>
        <taxon>Hexapoda</taxon>
        <taxon>Insecta</taxon>
        <taxon>Pterygota</taxon>
        <taxon>Neoptera</taxon>
        <taxon>Paraneoptera</taxon>
        <taxon>Hemiptera</taxon>
        <taxon>Auchenorrhyncha</taxon>
        <taxon>Membracoidea</taxon>
        <taxon>Cicadellidae</taxon>
        <taxon>Cicadellinae</taxon>
        <taxon>Proconiini</taxon>
        <taxon>Homalodisca</taxon>
    </lineage>
</organism>
<name>A0A1B6K553_9HEMI</name>
<feature type="compositionally biased region" description="Low complexity" evidence="2">
    <location>
        <begin position="398"/>
        <end position="409"/>
    </location>
</feature>
<proteinExistence type="predicted"/>
<evidence type="ECO:0000256" key="2">
    <source>
        <dbReference type="SAM" id="MobiDB-lite"/>
    </source>
</evidence>
<evidence type="ECO:0000313" key="3">
    <source>
        <dbReference type="EMBL" id="JAT06294.1"/>
    </source>
</evidence>
<feature type="region of interest" description="Disordered" evidence="2">
    <location>
        <begin position="395"/>
        <end position="434"/>
    </location>
</feature>
<feature type="region of interest" description="Disordered" evidence="2">
    <location>
        <begin position="460"/>
        <end position="549"/>
    </location>
</feature>
<dbReference type="AlphaFoldDB" id="A0A1B6K553"/>
<feature type="compositionally biased region" description="Low complexity" evidence="2">
    <location>
        <begin position="507"/>
        <end position="519"/>
    </location>
</feature>
<feature type="compositionally biased region" description="Basic residues" evidence="2">
    <location>
        <begin position="410"/>
        <end position="419"/>
    </location>
</feature>
<feature type="compositionally biased region" description="Polar residues" evidence="2">
    <location>
        <begin position="422"/>
        <end position="434"/>
    </location>
</feature>
<feature type="compositionally biased region" description="Polar residues" evidence="2">
    <location>
        <begin position="460"/>
        <end position="481"/>
    </location>
</feature>
<accession>A0A1B6K553</accession>
<feature type="coiled-coil region" evidence="1">
    <location>
        <begin position="2"/>
        <end position="32"/>
    </location>
</feature>
<reference evidence="3" key="1">
    <citation type="submission" date="2015-11" db="EMBL/GenBank/DDBJ databases">
        <title>De novo transcriptome assembly of four potential Pierce s Disease insect vectors from Arizona vineyards.</title>
        <authorList>
            <person name="Tassone E.E."/>
        </authorList>
    </citation>
    <scope>NUCLEOTIDE SEQUENCE</scope>
</reference>